<organism evidence="3 4">
    <name type="scientific">Leptidea sinapis</name>
    <dbReference type="NCBI Taxonomy" id="189913"/>
    <lineage>
        <taxon>Eukaryota</taxon>
        <taxon>Metazoa</taxon>
        <taxon>Ecdysozoa</taxon>
        <taxon>Arthropoda</taxon>
        <taxon>Hexapoda</taxon>
        <taxon>Insecta</taxon>
        <taxon>Pterygota</taxon>
        <taxon>Neoptera</taxon>
        <taxon>Endopterygota</taxon>
        <taxon>Lepidoptera</taxon>
        <taxon>Glossata</taxon>
        <taxon>Ditrysia</taxon>
        <taxon>Papilionoidea</taxon>
        <taxon>Pieridae</taxon>
        <taxon>Dismorphiinae</taxon>
        <taxon>Leptidea</taxon>
    </lineage>
</organism>
<feature type="signal peptide" evidence="2">
    <location>
        <begin position="1"/>
        <end position="21"/>
    </location>
</feature>
<proteinExistence type="predicted"/>
<evidence type="ECO:0000256" key="2">
    <source>
        <dbReference type="SAM" id="SignalP"/>
    </source>
</evidence>
<evidence type="ECO:0000256" key="1">
    <source>
        <dbReference type="SAM" id="MobiDB-lite"/>
    </source>
</evidence>
<feature type="region of interest" description="Disordered" evidence="1">
    <location>
        <begin position="46"/>
        <end position="78"/>
    </location>
</feature>
<evidence type="ECO:0000313" key="4">
    <source>
        <dbReference type="Proteomes" id="UP000324832"/>
    </source>
</evidence>
<feature type="compositionally biased region" description="Polar residues" evidence="1">
    <location>
        <begin position="64"/>
        <end position="78"/>
    </location>
</feature>
<dbReference type="AlphaFoldDB" id="A0A5E4QGE0"/>
<evidence type="ECO:0000313" key="3">
    <source>
        <dbReference type="EMBL" id="VVC96780.1"/>
    </source>
</evidence>
<feature type="chain" id="PRO_5022718545" evidence="2">
    <location>
        <begin position="22"/>
        <end position="354"/>
    </location>
</feature>
<keyword evidence="4" id="KW-1185">Reference proteome</keyword>
<feature type="compositionally biased region" description="Basic and acidic residues" evidence="1">
    <location>
        <begin position="46"/>
        <end position="63"/>
    </location>
</feature>
<dbReference type="Proteomes" id="UP000324832">
    <property type="component" value="Unassembled WGS sequence"/>
</dbReference>
<keyword evidence="2" id="KW-0732">Signal</keyword>
<sequence>MALLKFTLAILLANAIHFSYAISSQQAPTEKLDKVELKTKFCEDSSDDDVKLKTNNETEHVSENSKIPKSITSNKPNQLNLSLKSSTVQPAKSTSIINVEPQIVRLPAKKINVVPEKKVLQKNNNEINRNNKSSVPSTRRAMEFVDDIVLPLKSEPRPSAIKSAISNVDKDENSIISRFKDDNFDYHDNLEMKNKNTQDNVCTNVIPLYKCEENKKKYLEEAEGCEQYVNKETINEEITTQSKEQNIATHKIPIDAKPSVIVYSRDYKEVIDAFPQQKTVAKYPLSRSPYTIEYCGNVCVPYSSNGYYQTPSYYGDYNQHNGQIDYSNKCKQNMNNFRVWRSWNNMMVHYYPNA</sequence>
<protein>
    <submittedName>
        <fullName evidence="3">Uncharacterized protein</fullName>
    </submittedName>
</protein>
<gene>
    <name evidence="3" type="ORF">LSINAPIS_LOCUS8198</name>
</gene>
<name>A0A5E4QGE0_9NEOP</name>
<reference evidence="3 4" key="1">
    <citation type="submission" date="2017-07" db="EMBL/GenBank/DDBJ databases">
        <authorList>
            <person name="Talla V."/>
            <person name="Backstrom N."/>
        </authorList>
    </citation>
    <scope>NUCLEOTIDE SEQUENCE [LARGE SCALE GENOMIC DNA]</scope>
</reference>
<accession>A0A5E4QGE0</accession>
<dbReference type="EMBL" id="FZQP02002890">
    <property type="protein sequence ID" value="VVC96780.1"/>
    <property type="molecule type" value="Genomic_DNA"/>
</dbReference>